<dbReference type="Pfam" id="PF07885">
    <property type="entry name" value="Ion_trans_2"/>
    <property type="match status" value="1"/>
</dbReference>
<dbReference type="InterPro" id="IPR036291">
    <property type="entry name" value="NAD(P)-bd_dom_sf"/>
</dbReference>
<reference evidence="4 5" key="1">
    <citation type="submission" date="2014-12" db="EMBL/GenBank/DDBJ databases">
        <title>Draft genome sequence of Cohnella kolymensis strain B-2846.</title>
        <authorList>
            <person name="Karlyshev A.V."/>
            <person name="Kudryashova E.B."/>
        </authorList>
    </citation>
    <scope>NUCLEOTIDE SEQUENCE [LARGE SCALE GENOMIC DNA]</scope>
    <source>
        <strain evidence="4 5">VKM B-2846</strain>
    </source>
</reference>
<feature type="transmembrane region" description="Helical" evidence="2">
    <location>
        <begin position="49"/>
        <end position="69"/>
    </location>
</feature>
<comment type="caution">
    <text evidence="4">The sequence shown here is derived from an EMBL/GenBank/DDBJ whole genome shotgun (WGS) entry which is preliminary data.</text>
</comment>
<sequence>MFIIRKLSLKLFRLKSVFLLIGTVMFVLSSATLIYLLEPATFKERWFNALYWVMTTIATVGYGDFYPTTVPGKTFAMFLFVFGIGLLSLVIGKIIDYFVQIHRKRGAGQLKYQGDNHIILINWSRKAKLAVEEILSTDEDIEIVIIDDSDKHPYDHNKVHFVSGDPTSVETLENAAVRHARAAIVFSDSRIDDSSLVDGKSLLIASSIERYAPEVHTTVEIVMEKHIQNFRHVKVNEFVLSHDAVSRLAVRAALHEGNIDIYTQLLSRKDGADLYEIPVNPAWATYGEAFQDLIRKGATLIADRSDMGINRRLNDPVPPDAKLYVITDKETIITLRREGEGRLQR</sequence>
<comment type="subcellular location">
    <subcellularLocation>
        <location evidence="1">Cell membrane</location>
        <topology evidence="1">Multi-pass membrane protein</topology>
    </subcellularLocation>
</comment>
<feature type="domain" description="RCK N-terminal" evidence="3">
    <location>
        <begin position="115"/>
        <end position="240"/>
    </location>
</feature>
<dbReference type="PANTHER" id="PTHR43833:SF9">
    <property type="entry name" value="POTASSIUM CHANNEL PROTEIN YUGO-RELATED"/>
    <property type="match status" value="1"/>
</dbReference>
<dbReference type="EMBL" id="JXAL01000033">
    <property type="protein sequence ID" value="KIL34400.1"/>
    <property type="molecule type" value="Genomic_DNA"/>
</dbReference>
<protein>
    <submittedName>
        <fullName evidence="4">Ion transporter</fullName>
    </submittedName>
</protein>
<dbReference type="SUPFAM" id="SSF51735">
    <property type="entry name" value="NAD(P)-binding Rossmann-fold domains"/>
    <property type="match status" value="1"/>
</dbReference>
<keyword evidence="2" id="KW-0812">Transmembrane</keyword>
<dbReference type="Gene3D" id="1.10.287.70">
    <property type="match status" value="1"/>
</dbReference>
<proteinExistence type="predicted"/>
<evidence type="ECO:0000256" key="2">
    <source>
        <dbReference type="SAM" id="Phobius"/>
    </source>
</evidence>
<dbReference type="Proteomes" id="UP000054526">
    <property type="component" value="Unassembled WGS sequence"/>
</dbReference>
<dbReference type="SUPFAM" id="SSF81324">
    <property type="entry name" value="Voltage-gated potassium channels"/>
    <property type="match status" value="1"/>
</dbReference>
<dbReference type="InterPro" id="IPR050721">
    <property type="entry name" value="Trk_Ktr_HKT_K-transport"/>
</dbReference>
<keyword evidence="2" id="KW-0472">Membrane</keyword>
<evidence type="ECO:0000313" key="4">
    <source>
        <dbReference type="EMBL" id="KIL34400.1"/>
    </source>
</evidence>
<organism evidence="4 5">
    <name type="scientific">Cohnella kolymensis</name>
    <dbReference type="NCBI Taxonomy" id="1590652"/>
    <lineage>
        <taxon>Bacteria</taxon>
        <taxon>Bacillati</taxon>
        <taxon>Bacillota</taxon>
        <taxon>Bacilli</taxon>
        <taxon>Bacillales</taxon>
        <taxon>Paenibacillaceae</taxon>
        <taxon>Cohnella</taxon>
    </lineage>
</organism>
<keyword evidence="5" id="KW-1185">Reference proteome</keyword>
<feature type="transmembrane region" description="Helical" evidence="2">
    <location>
        <begin position="75"/>
        <end position="95"/>
    </location>
</feature>
<keyword evidence="2" id="KW-1133">Transmembrane helix</keyword>
<dbReference type="PANTHER" id="PTHR43833">
    <property type="entry name" value="POTASSIUM CHANNEL PROTEIN 2-RELATED-RELATED"/>
    <property type="match status" value="1"/>
</dbReference>
<evidence type="ECO:0000313" key="5">
    <source>
        <dbReference type="Proteomes" id="UP000054526"/>
    </source>
</evidence>
<dbReference type="Gene3D" id="3.40.50.720">
    <property type="entry name" value="NAD(P)-binding Rossmann-like Domain"/>
    <property type="match status" value="1"/>
</dbReference>
<evidence type="ECO:0000259" key="3">
    <source>
        <dbReference type="PROSITE" id="PS51201"/>
    </source>
</evidence>
<dbReference type="Pfam" id="PF22614">
    <property type="entry name" value="Slo-like_RCK"/>
    <property type="match status" value="1"/>
</dbReference>
<feature type="transmembrane region" description="Helical" evidence="2">
    <location>
        <begin position="17"/>
        <end position="37"/>
    </location>
</feature>
<dbReference type="InterPro" id="IPR013099">
    <property type="entry name" value="K_chnl_dom"/>
</dbReference>
<gene>
    <name evidence="4" type="ORF">SD71_20495</name>
</gene>
<dbReference type="InterPro" id="IPR003148">
    <property type="entry name" value="RCK_N"/>
</dbReference>
<name>A0ABR5A079_9BACL</name>
<evidence type="ECO:0000256" key="1">
    <source>
        <dbReference type="ARBA" id="ARBA00004651"/>
    </source>
</evidence>
<accession>A0ABR5A079</accession>
<dbReference type="PROSITE" id="PS51201">
    <property type="entry name" value="RCK_N"/>
    <property type="match status" value="1"/>
</dbReference>